<evidence type="ECO:0000256" key="2">
    <source>
        <dbReference type="ARBA" id="ARBA00022643"/>
    </source>
</evidence>
<dbReference type="PANTHER" id="PTHR30011">
    <property type="entry name" value="ALKANESULFONATE MONOOXYGENASE-RELATED"/>
    <property type="match status" value="1"/>
</dbReference>
<reference evidence="7" key="1">
    <citation type="submission" date="2015-08" db="EMBL/GenBank/DDBJ databases">
        <title>Fjat-10028 dsm 16317.</title>
        <authorList>
            <person name="Liu B."/>
            <person name="Wang J."/>
            <person name="Zhu Y."/>
            <person name="Liu G."/>
            <person name="Chen Q."/>
            <person name="Chen Z."/>
            <person name="Lan J."/>
            <person name="Che J."/>
            <person name="Ge C."/>
            <person name="Shi H."/>
            <person name="Pan Z."/>
            <person name="Liu X."/>
        </authorList>
    </citation>
    <scope>NUCLEOTIDE SEQUENCE [LARGE SCALE GENOMIC DNA]</scope>
    <source>
        <strain evidence="7">DSM 16317</strain>
    </source>
</reference>
<protein>
    <submittedName>
        <fullName evidence="6">5,10-methylene tetrahydromethanopterin reductase</fullName>
    </submittedName>
</protein>
<proteinExistence type="predicted"/>
<dbReference type="PATRIC" id="fig|263475.3.peg.753"/>
<dbReference type="SUPFAM" id="SSF51679">
    <property type="entry name" value="Bacterial luciferase-like"/>
    <property type="match status" value="1"/>
</dbReference>
<dbReference type="Gene3D" id="3.20.20.30">
    <property type="entry name" value="Luciferase-like domain"/>
    <property type="match status" value="1"/>
</dbReference>
<gene>
    <name evidence="6" type="ORF">AMD00_02105</name>
</gene>
<evidence type="ECO:0000256" key="3">
    <source>
        <dbReference type="ARBA" id="ARBA00023002"/>
    </source>
</evidence>
<dbReference type="Proteomes" id="UP000036867">
    <property type="component" value="Unassembled WGS sequence"/>
</dbReference>
<dbReference type="STRING" id="263475.AMD00_02105"/>
<dbReference type="InterPro" id="IPR011251">
    <property type="entry name" value="Luciferase-like_dom"/>
</dbReference>
<evidence type="ECO:0000259" key="5">
    <source>
        <dbReference type="Pfam" id="PF00296"/>
    </source>
</evidence>
<accession>A0A0M0LJQ5</accession>
<evidence type="ECO:0000256" key="1">
    <source>
        <dbReference type="ARBA" id="ARBA00022630"/>
    </source>
</evidence>
<dbReference type="GeneID" id="301134910"/>
<name>A0A0M0LJQ5_9BACL</name>
<organism evidence="6 7">
    <name type="scientific">Viridibacillus arvi</name>
    <dbReference type="NCBI Taxonomy" id="263475"/>
    <lineage>
        <taxon>Bacteria</taxon>
        <taxon>Bacillati</taxon>
        <taxon>Bacillota</taxon>
        <taxon>Bacilli</taxon>
        <taxon>Bacillales</taxon>
        <taxon>Caryophanaceae</taxon>
        <taxon>Viridibacillus</taxon>
    </lineage>
</organism>
<dbReference type="GO" id="GO:0016705">
    <property type="term" value="F:oxidoreductase activity, acting on paired donors, with incorporation or reduction of molecular oxygen"/>
    <property type="evidence" value="ECO:0007669"/>
    <property type="project" value="InterPro"/>
</dbReference>
<dbReference type="InterPro" id="IPR051260">
    <property type="entry name" value="Diverse_substr_monoxygenases"/>
</dbReference>
<evidence type="ECO:0000313" key="7">
    <source>
        <dbReference type="Proteomes" id="UP000036867"/>
    </source>
</evidence>
<dbReference type="PANTHER" id="PTHR30011:SF16">
    <property type="entry name" value="C2H2 FINGER DOMAIN TRANSCRIPTION FACTOR (EUROFUNG)-RELATED"/>
    <property type="match status" value="1"/>
</dbReference>
<keyword evidence="2" id="KW-0288">FMN</keyword>
<evidence type="ECO:0000313" key="6">
    <source>
        <dbReference type="EMBL" id="KOO51310.1"/>
    </source>
</evidence>
<keyword evidence="7" id="KW-1185">Reference proteome</keyword>
<keyword evidence="1" id="KW-0285">Flavoprotein</keyword>
<evidence type="ECO:0000256" key="4">
    <source>
        <dbReference type="ARBA" id="ARBA00023033"/>
    </source>
</evidence>
<dbReference type="OrthoDB" id="7239898at2"/>
<dbReference type="AlphaFoldDB" id="A0A0M0LJQ5"/>
<dbReference type="EMBL" id="LILB01000001">
    <property type="protein sequence ID" value="KOO51310.1"/>
    <property type="molecule type" value="Genomic_DNA"/>
</dbReference>
<dbReference type="RefSeq" id="WP_053415445.1">
    <property type="nucleotide sequence ID" value="NZ_LILB01000001.1"/>
</dbReference>
<feature type="domain" description="Luciferase-like" evidence="5">
    <location>
        <begin position="32"/>
        <end position="232"/>
    </location>
</feature>
<dbReference type="NCBIfam" id="TIGR03571">
    <property type="entry name" value="lucif_BA3436"/>
    <property type="match status" value="1"/>
</dbReference>
<dbReference type="Pfam" id="PF00296">
    <property type="entry name" value="Bac_luciferase"/>
    <property type="match status" value="1"/>
</dbReference>
<keyword evidence="4" id="KW-0503">Monooxygenase</keyword>
<comment type="caution">
    <text evidence="6">The sequence shown here is derived from an EMBL/GenBank/DDBJ whole genome shotgun (WGS) entry which is preliminary data.</text>
</comment>
<sequence>MNHFQSHQGFSHAFKENRLTLGLAFPLEAYTGSTPQMDIDDQIKLAKQAEDYGFAALFVRDAPIYDPNFGDVGFLYDPLMFLTYVAANTKTIALGTSSIVTPLRNPLHLAKSAATLDQLSNQRFLFGTATGDRPIEFPAFKVESENRSALYQESISVMKTVWNETFPQIQTEHVALTHGDVVPKPALQDIPVFGTGYSGQTLEWLAKNTDGWLFYPQDVTSQRNLIQKWRHATDTFKPFIQPITIDLSANPNEAPKPIQGGFRAGRNFIVDYLSAYEAAGVNHIMFGLKYSQRPAAEVIQELGEFVVPKFPAIK</sequence>
<dbReference type="GO" id="GO:0004497">
    <property type="term" value="F:monooxygenase activity"/>
    <property type="evidence" value="ECO:0007669"/>
    <property type="project" value="UniProtKB-KW"/>
</dbReference>
<keyword evidence="3" id="KW-0560">Oxidoreductase</keyword>
<dbReference type="InterPro" id="IPR036661">
    <property type="entry name" value="Luciferase-like_sf"/>
</dbReference>
<dbReference type="InterPro" id="IPR020020">
    <property type="entry name" value="Luciferase-type_oxidoreductase"/>
</dbReference>